<comment type="caution">
    <text evidence="2">The sequence shown here is derived from an EMBL/GenBank/DDBJ whole genome shotgun (WGS) entry which is preliminary data.</text>
</comment>
<dbReference type="Pfam" id="PF13899">
    <property type="entry name" value="Thioredoxin_7"/>
    <property type="match status" value="1"/>
</dbReference>
<dbReference type="SUPFAM" id="SSF52833">
    <property type="entry name" value="Thioredoxin-like"/>
    <property type="match status" value="1"/>
</dbReference>
<dbReference type="AlphaFoldDB" id="A0A7X1FX29"/>
<sequence length="180" mass="19196">MPVCLRPSLAAQLAATLAAAAALTLAMPVAARPGPRMTIASFEDLPKPLPLPYAEGAPADVEVARAIVRAKRTGKLVLIDLGGNWCLDCRLLAGTMRQAPLKAWLARHYEEVTVDVGRFDRNLQIPARFGITGRLAGVPAILIVDPKTGRLVNDGKITALADARSMTPQGLADWLASWVK</sequence>
<gene>
    <name evidence="2" type="ORF">H7F53_04770</name>
</gene>
<dbReference type="Gene3D" id="3.40.30.10">
    <property type="entry name" value="Glutaredoxin"/>
    <property type="match status" value="1"/>
</dbReference>
<name>A0A7X1FX29_9SPHN</name>
<reference evidence="2 3" key="1">
    <citation type="submission" date="2020-08" db="EMBL/GenBank/DDBJ databases">
        <title>The genome sequence of type strain Novosphingobium piscinae KCTC 42194.</title>
        <authorList>
            <person name="Liu Y."/>
        </authorList>
    </citation>
    <scope>NUCLEOTIDE SEQUENCE [LARGE SCALE GENOMIC DNA]</scope>
    <source>
        <strain evidence="2 3">KCTC 42194</strain>
    </source>
</reference>
<evidence type="ECO:0000313" key="2">
    <source>
        <dbReference type="EMBL" id="MBC2668454.1"/>
    </source>
</evidence>
<dbReference type="Proteomes" id="UP000551327">
    <property type="component" value="Unassembled WGS sequence"/>
</dbReference>
<accession>A0A7X1FX29</accession>
<dbReference type="EMBL" id="JACLAX010000003">
    <property type="protein sequence ID" value="MBC2668454.1"/>
    <property type="molecule type" value="Genomic_DNA"/>
</dbReference>
<keyword evidence="3" id="KW-1185">Reference proteome</keyword>
<keyword evidence="1" id="KW-0732">Signal</keyword>
<dbReference type="InterPro" id="IPR036249">
    <property type="entry name" value="Thioredoxin-like_sf"/>
</dbReference>
<protein>
    <submittedName>
        <fullName evidence="2">Thioredoxin family protein</fullName>
    </submittedName>
</protein>
<evidence type="ECO:0000256" key="1">
    <source>
        <dbReference type="SAM" id="SignalP"/>
    </source>
</evidence>
<organism evidence="2 3">
    <name type="scientific">Novosphingobium piscinae</name>
    <dbReference type="NCBI Taxonomy" id="1507448"/>
    <lineage>
        <taxon>Bacteria</taxon>
        <taxon>Pseudomonadati</taxon>
        <taxon>Pseudomonadota</taxon>
        <taxon>Alphaproteobacteria</taxon>
        <taxon>Sphingomonadales</taxon>
        <taxon>Sphingomonadaceae</taxon>
        <taxon>Novosphingobium</taxon>
    </lineage>
</organism>
<evidence type="ECO:0000313" key="3">
    <source>
        <dbReference type="Proteomes" id="UP000551327"/>
    </source>
</evidence>
<feature type="chain" id="PRO_5031357080" evidence="1">
    <location>
        <begin position="21"/>
        <end position="180"/>
    </location>
</feature>
<proteinExistence type="predicted"/>
<feature type="signal peptide" evidence="1">
    <location>
        <begin position="1"/>
        <end position="20"/>
    </location>
</feature>